<protein>
    <submittedName>
        <fullName evidence="5">Glycoside hydrolase family 16 protein</fullName>
    </submittedName>
</protein>
<dbReference type="InterPro" id="IPR013320">
    <property type="entry name" value="ConA-like_dom_sf"/>
</dbReference>
<dbReference type="GO" id="GO:0005975">
    <property type="term" value="P:carbohydrate metabolic process"/>
    <property type="evidence" value="ECO:0007669"/>
    <property type="project" value="InterPro"/>
</dbReference>
<dbReference type="GO" id="GO:0004553">
    <property type="term" value="F:hydrolase activity, hydrolyzing O-glycosyl compounds"/>
    <property type="evidence" value="ECO:0007669"/>
    <property type="project" value="InterPro"/>
</dbReference>
<evidence type="ECO:0000256" key="1">
    <source>
        <dbReference type="ARBA" id="ARBA00022729"/>
    </source>
</evidence>
<dbReference type="FunFam" id="2.60.120.200:FF:000159">
    <property type="entry name" value="Glycosidase"/>
    <property type="match status" value="1"/>
</dbReference>
<dbReference type="PROSITE" id="PS51762">
    <property type="entry name" value="GH16_2"/>
    <property type="match status" value="1"/>
</dbReference>
<dbReference type="SUPFAM" id="SSF49899">
    <property type="entry name" value="Concanavalin A-like lectins/glucanases"/>
    <property type="match status" value="1"/>
</dbReference>
<dbReference type="PANTHER" id="PTHR10963">
    <property type="entry name" value="GLYCOSYL HYDROLASE-RELATED"/>
    <property type="match status" value="1"/>
</dbReference>
<feature type="non-terminal residue" evidence="5">
    <location>
        <position position="1"/>
    </location>
</feature>
<keyword evidence="3" id="KW-0326">Glycosidase</keyword>
<keyword evidence="1" id="KW-0732">Signal</keyword>
<reference evidence="6" key="1">
    <citation type="submission" date="2016-05" db="EMBL/GenBank/DDBJ databases">
        <title>Comparative genomics of biotechnologically important yeasts.</title>
        <authorList>
            <consortium name="DOE Joint Genome Institute"/>
            <person name="Riley R."/>
            <person name="Haridas S."/>
            <person name="Wolfe K.H."/>
            <person name="Lopes M.R."/>
            <person name="Hittinger C.T."/>
            <person name="Goker M."/>
            <person name="Salamov A."/>
            <person name="Wisecaver J."/>
            <person name="Long T.M."/>
            <person name="Aerts A.L."/>
            <person name="Barry K."/>
            <person name="Choi C."/>
            <person name="Clum A."/>
            <person name="Coughlan A.Y."/>
            <person name="Deshpande S."/>
            <person name="Douglass A.P."/>
            <person name="Hanson S.J."/>
            <person name="Klenk H.-P."/>
            <person name="Labutti K."/>
            <person name="Lapidus A."/>
            <person name="Lindquist E."/>
            <person name="Lipzen A."/>
            <person name="Meier-Kolthoff J.P."/>
            <person name="Ohm R.A."/>
            <person name="Otillar R.P."/>
            <person name="Pangilinan J."/>
            <person name="Peng Y."/>
            <person name="Rokas A."/>
            <person name="Rosa C.A."/>
            <person name="Scheuner C."/>
            <person name="Sibirny A.A."/>
            <person name="Slot J.C."/>
            <person name="Stielow J.B."/>
            <person name="Sun H."/>
            <person name="Kurtzman C.P."/>
            <person name="Blackwell M."/>
            <person name="Grigoriev I.V."/>
            <person name="Jeffries T.W."/>
        </authorList>
    </citation>
    <scope>NUCLEOTIDE SEQUENCE [LARGE SCALE GENOMIC DNA]</scope>
    <source>
        <strain evidence="6">DSM 1968</strain>
    </source>
</reference>
<evidence type="ECO:0000259" key="4">
    <source>
        <dbReference type="PROSITE" id="PS51762"/>
    </source>
</evidence>
<dbReference type="GeneID" id="30963416"/>
<dbReference type="InterPro" id="IPR050546">
    <property type="entry name" value="Glycosyl_Hydrlase_16"/>
</dbReference>
<feature type="domain" description="GH16" evidence="4">
    <location>
        <begin position="37"/>
        <end position="268"/>
    </location>
</feature>
<dbReference type="Proteomes" id="UP000095038">
    <property type="component" value="Unassembled WGS sequence"/>
</dbReference>
<keyword evidence="2 5" id="KW-0378">Hydrolase</keyword>
<dbReference type="EMBL" id="KV454489">
    <property type="protein sequence ID" value="ODV58773.1"/>
    <property type="molecule type" value="Genomic_DNA"/>
</dbReference>
<name>A0A1D2VBC9_9ASCO</name>
<sequence>CDAESPCPEDAPCCSQYGRCGVGENCLGTCDPRYSYNISACMPVPVCKDLKTSFTSTDQLLPVDYYYGDPSESDWIYSGTVLDYDNKSIIIAMPKDTSGTVVSSTRYVLYGKVGVTFKTSRLQGVVSAFILFSNVQDEIDFENIGADLYKFQANFYYQGVLNYTNQINMTTEESTFSNYHTISVDWTPDKLEWLLDGEVTRTLLREDTWNETTQTYHYPQTPSRVQISLWPGGSDLNEEGTIAWAGGAINWNSPDIQNYGYYYAILSDVSIECYDPPSSVKSTGSKSYKYN</sequence>
<feature type="non-terminal residue" evidence="5">
    <location>
        <position position="291"/>
    </location>
</feature>
<evidence type="ECO:0000313" key="5">
    <source>
        <dbReference type="EMBL" id="ODV58773.1"/>
    </source>
</evidence>
<dbReference type="GO" id="GO:0000144">
    <property type="term" value="C:cellular bud neck septin ring"/>
    <property type="evidence" value="ECO:0007669"/>
    <property type="project" value="EnsemblFungi"/>
</dbReference>
<dbReference type="GO" id="GO:0009277">
    <property type="term" value="C:fungal-type cell wall"/>
    <property type="evidence" value="ECO:0007669"/>
    <property type="project" value="EnsemblFungi"/>
</dbReference>
<accession>A0A1D2VBC9</accession>
<evidence type="ECO:0000313" key="6">
    <source>
        <dbReference type="Proteomes" id="UP000095038"/>
    </source>
</evidence>
<dbReference type="InParanoid" id="A0A1D2VBC9"/>
<dbReference type="InterPro" id="IPR000757">
    <property type="entry name" value="Beta-glucanase-like"/>
</dbReference>
<dbReference type="AlphaFoldDB" id="A0A1D2VBC9"/>
<dbReference type="GO" id="GO:0016757">
    <property type="term" value="F:glycosyltransferase activity"/>
    <property type="evidence" value="ECO:0007669"/>
    <property type="project" value="EnsemblFungi"/>
</dbReference>
<proteinExistence type="predicted"/>
<dbReference type="Pfam" id="PF00722">
    <property type="entry name" value="Glyco_hydro_16"/>
    <property type="match status" value="1"/>
</dbReference>
<evidence type="ECO:0000256" key="2">
    <source>
        <dbReference type="ARBA" id="ARBA00022801"/>
    </source>
</evidence>
<gene>
    <name evidence="5" type="ORF">ASCRUDRAFT_23192</name>
</gene>
<dbReference type="Gene3D" id="2.60.120.200">
    <property type="match status" value="1"/>
</dbReference>
<dbReference type="OrthoDB" id="4781at2759"/>
<organism evidence="5 6">
    <name type="scientific">Ascoidea rubescens DSM 1968</name>
    <dbReference type="NCBI Taxonomy" id="1344418"/>
    <lineage>
        <taxon>Eukaryota</taxon>
        <taxon>Fungi</taxon>
        <taxon>Dikarya</taxon>
        <taxon>Ascomycota</taxon>
        <taxon>Saccharomycotina</taxon>
        <taxon>Saccharomycetes</taxon>
        <taxon>Ascoideaceae</taxon>
        <taxon>Ascoidea</taxon>
    </lineage>
</organism>
<dbReference type="STRING" id="1344418.A0A1D2VBC9"/>
<evidence type="ECO:0000256" key="3">
    <source>
        <dbReference type="ARBA" id="ARBA00023295"/>
    </source>
</evidence>
<keyword evidence="6" id="KW-1185">Reference proteome</keyword>
<dbReference type="GO" id="GO:0031505">
    <property type="term" value="P:fungal-type cell wall organization"/>
    <property type="evidence" value="ECO:0007669"/>
    <property type="project" value="EnsemblFungi"/>
</dbReference>
<dbReference type="FunCoup" id="A0A1D2VBC9">
    <property type="interactions" value="396"/>
</dbReference>
<dbReference type="GO" id="GO:0006030">
    <property type="term" value="P:chitin metabolic process"/>
    <property type="evidence" value="ECO:0007669"/>
    <property type="project" value="EnsemblFungi"/>
</dbReference>
<dbReference type="RefSeq" id="XP_020045080.1">
    <property type="nucleotide sequence ID" value="XM_020189780.1"/>
</dbReference>
<dbReference type="PANTHER" id="PTHR10963:SF22">
    <property type="entry name" value="GLYCOSIDASE CRH2-RELATED"/>
    <property type="match status" value="1"/>
</dbReference>